<gene>
    <name evidence="1" type="ORF">PIBRA_LOCUS11150</name>
</gene>
<name>A0A9P0XHE3_PIEBR</name>
<reference evidence="1" key="1">
    <citation type="submission" date="2022-05" db="EMBL/GenBank/DDBJ databases">
        <authorList>
            <person name="Okamura Y."/>
        </authorList>
    </citation>
    <scope>NUCLEOTIDE SEQUENCE</scope>
</reference>
<protein>
    <recommendedName>
        <fullName evidence="3">Reverse transcriptase RNase H-like domain-containing protein</fullName>
    </recommendedName>
</protein>
<organism evidence="1 2">
    <name type="scientific">Pieris brassicae</name>
    <name type="common">White butterfly</name>
    <name type="synonym">Large white butterfly</name>
    <dbReference type="NCBI Taxonomy" id="7116"/>
    <lineage>
        <taxon>Eukaryota</taxon>
        <taxon>Metazoa</taxon>
        <taxon>Ecdysozoa</taxon>
        <taxon>Arthropoda</taxon>
        <taxon>Hexapoda</taxon>
        <taxon>Insecta</taxon>
        <taxon>Pterygota</taxon>
        <taxon>Neoptera</taxon>
        <taxon>Endopterygota</taxon>
        <taxon>Lepidoptera</taxon>
        <taxon>Glossata</taxon>
        <taxon>Ditrysia</taxon>
        <taxon>Papilionoidea</taxon>
        <taxon>Pieridae</taxon>
        <taxon>Pierinae</taxon>
        <taxon>Pieris</taxon>
    </lineage>
</organism>
<dbReference type="EMBL" id="CALOZG010000042">
    <property type="protein sequence ID" value="CAH4035041.1"/>
    <property type="molecule type" value="Genomic_DNA"/>
</dbReference>
<sequence length="219" mass="25046">MFEGREIIIFTDHKPLTFAYTKTNTNSESPRRTRQLLYISKFTTDIRHVSGSQNAAADALSRVEAITCPSPIDYNLLAQAQERDSDTIKALSLQSNLCFKKITYSYFISANLPLIYDTSVDLKMQPQMHYHVSKQSPVHRQSTTIYLQKLKNATAIPLKHSVYRATYVSRKSTCPSQTSNYTAKLQPHSYVRTYQKNTDVPHSTQYITLATLVSRLREN</sequence>
<comment type="caution">
    <text evidence="1">The sequence shown here is derived from an EMBL/GenBank/DDBJ whole genome shotgun (WGS) entry which is preliminary data.</text>
</comment>
<dbReference type="AlphaFoldDB" id="A0A9P0XHE3"/>
<evidence type="ECO:0000313" key="1">
    <source>
        <dbReference type="EMBL" id="CAH4035041.1"/>
    </source>
</evidence>
<evidence type="ECO:0000313" key="2">
    <source>
        <dbReference type="Proteomes" id="UP001152562"/>
    </source>
</evidence>
<evidence type="ECO:0008006" key="3">
    <source>
        <dbReference type="Google" id="ProtNLM"/>
    </source>
</evidence>
<keyword evidence="2" id="KW-1185">Reference proteome</keyword>
<accession>A0A9P0XHE3</accession>
<dbReference type="Proteomes" id="UP001152562">
    <property type="component" value="Unassembled WGS sequence"/>
</dbReference>
<proteinExistence type="predicted"/>